<dbReference type="Proteomes" id="UP001164929">
    <property type="component" value="Chromosome 7"/>
</dbReference>
<sequence>MKRRTSPSSNGWDFIPNIDGWDDELMGRKKKENRKRKENREKREKKDKKKRERGRAEKAIRRILSKARKNTEARATTPPAQHAFIAIIFFISRKHQQKERKRTETKTGVASLFRCPEKQQPLVERRSFSTCHLRPSQHQHSRKGKKNRGREREEKKTGRRKEKEASNTGERQTNAGNGGPKKNGIASRPANSQQPQHPLRHGAKLEAPPTIFAVIALTICSIKAGSKNGIDPVTGSTSGGILSPPCLSDTSSMDIFA</sequence>
<feature type="compositionally biased region" description="Polar residues" evidence="1">
    <location>
        <begin position="166"/>
        <end position="175"/>
    </location>
</feature>
<feature type="region of interest" description="Disordered" evidence="1">
    <location>
        <begin position="121"/>
        <end position="201"/>
    </location>
</feature>
<evidence type="ECO:0000313" key="3">
    <source>
        <dbReference type="Proteomes" id="UP001164929"/>
    </source>
</evidence>
<protein>
    <submittedName>
        <fullName evidence="2">Uncharacterized protein</fullName>
    </submittedName>
</protein>
<gene>
    <name evidence="2" type="ORF">NC653_018818</name>
</gene>
<evidence type="ECO:0000256" key="1">
    <source>
        <dbReference type="SAM" id="MobiDB-lite"/>
    </source>
</evidence>
<feature type="region of interest" description="Disordered" evidence="1">
    <location>
        <begin position="1"/>
        <end position="59"/>
    </location>
</feature>
<organism evidence="2 3">
    <name type="scientific">Populus alba x Populus x berolinensis</name>
    <dbReference type="NCBI Taxonomy" id="444605"/>
    <lineage>
        <taxon>Eukaryota</taxon>
        <taxon>Viridiplantae</taxon>
        <taxon>Streptophyta</taxon>
        <taxon>Embryophyta</taxon>
        <taxon>Tracheophyta</taxon>
        <taxon>Spermatophyta</taxon>
        <taxon>Magnoliopsida</taxon>
        <taxon>eudicotyledons</taxon>
        <taxon>Gunneridae</taxon>
        <taxon>Pentapetalae</taxon>
        <taxon>rosids</taxon>
        <taxon>fabids</taxon>
        <taxon>Malpighiales</taxon>
        <taxon>Salicaceae</taxon>
        <taxon>Saliceae</taxon>
        <taxon>Populus</taxon>
    </lineage>
</organism>
<name>A0AAD6QHA0_9ROSI</name>
<reference evidence="2" key="1">
    <citation type="journal article" date="2023" name="Mol. Ecol. Resour.">
        <title>Chromosome-level genome assembly of a triploid poplar Populus alba 'Berolinensis'.</title>
        <authorList>
            <person name="Chen S."/>
            <person name="Yu Y."/>
            <person name="Wang X."/>
            <person name="Wang S."/>
            <person name="Zhang T."/>
            <person name="Zhou Y."/>
            <person name="He R."/>
            <person name="Meng N."/>
            <person name="Wang Y."/>
            <person name="Liu W."/>
            <person name="Liu Z."/>
            <person name="Liu J."/>
            <person name="Guo Q."/>
            <person name="Huang H."/>
            <person name="Sederoff R.R."/>
            <person name="Wang G."/>
            <person name="Qu G."/>
            <person name="Chen S."/>
        </authorList>
    </citation>
    <scope>NUCLEOTIDE SEQUENCE</scope>
    <source>
        <strain evidence="2">SC-2020</strain>
    </source>
</reference>
<feature type="compositionally biased region" description="Basic and acidic residues" evidence="1">
    <location>
        <begin position="150"/>
        <end position="165"/>
    </location>
</feature>
<dbReference type="EMBL" id="JAQIZT010000007">
    <property type="protein sequence ID" value="KAJ6990385.1"/>
    <property type="molecule type" value="Genomic_DNA"/>
</dbReference>
<comment type="caution">
    <text evidence="2">The sequence shown here is derived from an EMBL/GenBank/DDBJ whole genome shotgun (WGS) entry which is preliminary data.</text>
</comment>
<proteinExistence type="predicted"/>
<accession>A0AAD6QHA0</accession>
<feature type="compositionally biased region" description="Polar residues" evidence="1">
    <location>
        <begin position="1"/>
        <end position="11"/>
    </location>
</feature>
<dbReference type="AlphaFoldDB" id="A0AAD6QHA0"/>
<evidence type="ECO:0000313" key="2">
    <source>
        <dbReference type="EMBL" id="KAJ6990385.1"/>
    </source>
</evidence>
<keyword evidence="3" id="KW-1185">Reference proteome</keyword>
<feature type="compositionally biased region" description="Basic residues" evidence="1">
    <location>
        <begin position="135"/>
        <end position="149"/>
    </location>
</feature>
<feature type="compositionally biased region" description="Basic residues" evidence="1">
    <location>
        <begin position="28"/>
        <end position="37"/>
    </location>
</feature>